<sequence>MKNSPSIDLNNELEQQLATDEELKIVRAKMFINLLSDLFLKYEDELEKQLISVKEEKQYA</sequence>
<dbReference type="RefSeq" id="WP_217064787.1">
    <property type="nucleotide sequence ID" value="NZ_JAHQCS010000054.1"/>
</dbReference>
<gene>
    <name evidence="1" type="ORF">KS419_03960</name>
</gene>
<comment type="caution">
    <text evidence="1">The sequence shown here is derived from an EMBL/GenBank/DDBJ whole genome shotgun (WGS) entry which is preliminary data.</text>
</comment>
<organism evidence="1 2">
    <name type="scientific">Evansella tamaricis</name>
    <dbReference type="NCBI Taxonomy" id="2069301"/>
    <lineage>
        <taxon>Bacteria</taxon>
        <taxon>Bacillati</taxon>
        <taxon>Bacillota</taxon>
        <taxon>Bacilli</taxon>
        <taxon>Bacillales</taxon>
        <taxon>Bacillaceae</taxon>
        <taxon>Evansella</taxon>
    </lineage>
</organism>
<reference evidence="1 2" key="1">
    <citation type="submission" date="2021-06" db="EMBL/GenBank/DDBJ databases">
        <title>Bacillus sp. RD4P76, an endophyte from a halophyte.</title>
        <authorList>
            <person name="Sun J.-Q."/>
        </authorList>
    </citation>
    <scope>NUCLEOTIDE SEQUENCE [LARGE SCALE GENOMIC DNA]</scope>
    <source>
        <strain evidence="1 2">CGMCC 1.15917</strain>
    </source>
</reference>
<name>A0ABS6JB39_9BACI</name>
<evidence type="ECO:0000313" key="1">
    <source>
        <dbReference type="EMBL" id="MBU9710896.1"/>
    </source>
</evidence>
<evidence type="ECO:0000313" key="2">
    <source>
        <dbReference type="Proteomes" id="UP000784880"/>
    </source>
</evidence>
<proteinExistence type="predicted"/>
<protein>
    <submittedName>
        <fullName evidence="1">Uncharacterized protein</fullName>
    </submittedName>
</protein>
<dbReference type="Proteomes" id="UP000784880">
    <property type="component" value="Unassembled WGS sequence"/>
</dbReference>
<accession>A0ABS6JB39</accession>
<dbReference type="EMBL" id="JAHQCS010000054">
    <property type="protein sequence ID" value="MBU9710896.1"/>
    <property type="molecule type" value="Genomic_DNA"/>
</dbReference>
<keyword evidence="2" id="KW-1185">Reference proteome</keyword>